<name>A0AAV7WPU7_PLEWA</name>
<dbReference type="Pfam" id="PF11560">
    <property type="entry name" value="LAP2alpha"/>
    <property type="match status" value="1"/>
</dbReference>
<organism evidence="2 3">
    <name type="scientific">Pleurodeles waltl</name>
    <name type="common">Iberian ribbed newt</name>
    <dbReference type="NCBI Taxonomy" id="8319"/>
    <lineage>
        <taxon>Eukaryota</taxon>
        <taxon>Metazoa</taxon>
        <taxon>Chordata</taxon>
        <taxon>Craniata</taxon>
        <taxon>Vertebrata</taxon>
        <taxon>Euteleostomi</taxon>
        <taxon>Amphibia</taxon>
        <taxon>Batrachia</taxon>
        <taxon>Caudata</taxon>
        <taxon>Salamandroidea</taxon>
        <taxon>Salamandridae</taxon>
        <taxon>Pleurodelinae</taxon>
        <taxon>Pleurodeles</taxon>
    </lineage>
</organism>
<comment type="caution">
    <text evidence="2">The sequence shown here is derived from an EMBL/GenBank/DDBJ whole genome shotgun (WGS) entry which is preliminary data.</text>
</comment>
<dbReference type="AlphaFoldDB" id="A0AAV7WPU7"/>
<dbReference type="Proteomes" id="UP001066276">
    <property type="component" value="Chromosome 1_1"/>
</dbReference>
<evidence type="ECO:0000259" key="1">
    <source>
        <dbReference type="Pfam" id="PF11560"/>
    </source>
</evidence>
<protein>
    <recommendedName>
        <fullName evidence="1">Lamina-associated polypeptide 2 alpha C-terminal domain-containing protein</fullName>
    </recommendedName>
</protein>
<dbReference type="EMBL" id="JANPWB010000001">
    <property type="protein sequence ID" value="KAJ1214810.1"/>
    <property type="molecule type" value="Genomic_DNA"/>
</dbReference>
<keyword evidence="3" id="KW-1185">Reference proteome</keyword>
<feature type="domain" description="Lamina-associated polypeptide 2 alpha C-terminal" evidence="1">
    <location>
        <begin position="118"/>
        <end position="172"/>
    </location>
</feature>
<dbReference type="InterPro" id="IPR021623">
    <property type="entry name" value="LAP2alpha_C"/>
</dbReference>
<evidence type="ECO:0000313" key="3">
    <source>
        <dbReference type="Proteomes" id="UP001066276"/>
    </source>
</evidence>
<sequence>MGVLLQEWKNPERVAVPRFMAKLYPLEDIEEKLPDSVHVDSFVASLVGWPSTAKENIVKDVADKKVDSSVKKAYVGTHLALRADIYGVYGAQSLLSYFKTLFATMPDGGQCLDLFDSMDIAFDSVRTSALSYGASVATRRHLFLKGWNIDAAQRSMSLRLPCTGARLFGQDLEEKLHCVFKVWKHSLSFHTHQRPKSSFAGSASRSFCRLS</sequence>
<reference evidence="2" key="1">
    <citation type="journal article" date="2022" name="bioRxiv">
        <title>Sequencing and chromosome-scale assembly of the giantPleurodeles waltlgenome.</title>
        <authorList>
            <person name="Brown T."/>
            <person name="Elewa A."/>
            <person name="Iarovenko S."/>
            <person name="Subramanian E."/>
            <person name="Araus A.J."/>
            <person name="Petzold A."/>
            <person name="Susuki M."/>
            <person name="Suzuki K.-i.T."/>
            <person name="Hayashi T."/>
            <person name="Toyoda A."/>
            <person name="Oliveira C."/>
            <person name="Osipova E."/>
            <person name="Leigh N.D."/>
            <person name="Simon A."/>
            <person name="Yun M.H."/>
        </authorList>
    </citation>
    <scope>NUCLEOTIDE SEQUENCE</scope>
    <source>
        <strain evidence="2">20211129_DDA</strain>
        <tissue evidence="2">Liver</tissue>
    </source>
</reference>
<accession>A0AAV7WPU7</accession>
<evidence type="ECO:0000313" key="2">
    <source>
        <dbReference type="EMBL" id="KAJ1214810.1"/>
    </source>
</evidence>
<gene>
    <name evidence="2" type="ORF">NDU88_002421</name>
</gene>
<proteinExistence type="predicted"/>
<dbReference type="Gene3D" id="1.10.287.3160">
    <property type="match status" value="1"/>
</dbReference>